<name>A0A2N9GG30_FAGSY</name>
<evidence type="ECO:0000313" key="9">
    <source>
        <dbReference type="EMBL" id="SPC98104.1"/>
    </source>
</evidence>
<dbReference type="PROSITE" id="PS52002">
    <property type="entry name" value="SM"/>
    <property type="match status" value="1"/>
</dbReference>
<comment type="subcellular location">
    <subcellularLocation>
        <location evidence="7">Cytoplasm</location>
    </subcellularLocation>
    <subcellularLocation>
        <location evidence="7">Cytoplasm</location>
        <location evidence="7">P-body</location>
    </subcellularLocation>
</comment>
<dbReference type="SUPFAM" id="SSF50182">
    <property type="entry name" value="Sm-like ribonucleoproteins"/>
    <property type="match status" value="1"/>
</dbReference>
<comment type="function">
    <text evidence="6">Component of the cytoplasmic LSM1-LSM7 complex which is involved in mRNA degradation by promoting decapping and leading to accurate 5'-3' mRNA decay. LSM1A and LSM1B are essential for the formation of the cytoplasmic LSM1-LSM7 complex which regulates developmental gene expression by the decapping of specific development-related transcripts. Required for P-body formation during heat stress.</text>
</comment>
<dbReference type="GO" id="GO:1990726">
    <property type="term" value="C:Lsm1-7-Pat1 complex"/>
    <property type="evidence" value="ECO:0007669"/>
    <property type="project" value="TreeGrafter"/>
</dbReference>
<protein>
    <recommendedName>
        <fullName evidence="7">U6 snRNA-associated Sm-like protein LSm1</fullName>
    </recommendedName>
</protein>
<dbReference type="GO" id="GO:0009631">
    <property type="term" value="P:cold acclimation"/>
    <property type="evidence" value="ECO:0007669"/>
    <property type="project" value="UniProtKB-ARBA"/>
</dbReference>
<evidence type="ECO:0000256" key="4">
    <source>
        <dbReference type="ARBA" id="ARBA00022884"/>
    </source>
</evidence>
<dbReference type="GO" id="GO:0006397">
    <property type="term" value="P:mRNA processing"/>
    <property type="evidence" value="ECO:0007669"/>
    <property type="project" value="UniProtKB-UniRule"/>
</dbReference>
<proteinExistence type="inferred from homology"/>
<reference evidence="9" key="1">
    <citation type="submission" date="2018-02" db="EMBL/GenBank/DDBJ databases">
        <authorList>
            <person name="Cohen D.B."/>
            <person name="Kent A.D."/>
        </authorList>
    </citation>
    <scope>NUCLEOTIDE SEQUENCE</scope>
</reference>
<evidence type="ECO:0000256" key="5">
    <source>
        <dbReference type="ARBA" id="ARBA00023274"/>
    </source>
</evidence>
<dbReference type="SMART" id="SM00651">
    <property type="entry name" value="Sm"/>
    <property type="match status" value="1"/>
</dbReference>
<evidence type="ECO:0000256" key="7">
    <source>
        <dbReference type="RuleBase" id="RU365047"/>
    </source>
</evidence>
<dbReference type="InterPro" id="IPR044642">
    <property type="entry name" value="PTHR15588"/>
</dbReference>
<dbReference type="PANTHER" id="PTHR15588:SF21">
    <property type="entry name" value="SM-LIKE PROTEIN LSM1A"/>
    <property type="match status" value="1"/>
</dbReference>
<keyword evidence="4 7" id="KW-0694">RNA-binding</keyword>
<dbReference type="FunFam" id="2.30.30.100:FF:000029">
    <property type="entry name" value="U6 snRNA-associated Sm-like protein LSm1"/>
    <property type="match status" value="1"/>
</dbReference>
<accession>A0A2N9GG30</accession>
<keyword evidence="3 7" id="KW-0507">mRNA processing</keyword>
<keyword evidence="5 7" id="KW-0687">Ribonucleoprotein</keyword>
<dbReference type="Gene3D" id="2.30.30.100">
    <property type="match status" value="1"/>
</dbReference>
<evidence type="ECO:0000256" key="1">
    <source>
        <dbReference type="ARBA" id="ARBA00006850"/>
    </source>
</evidence>
<dbReference type="InterPro" id="IPR010920">
    <property type="entry name" value="LSM_dom_sf"/>
</dbReference>
<dbReference type="GO" id="GO:0000932">
    <property type="term" value="C:P-body"/>
    <property type="evidence" value="ECO:0007669"/>
    <property type="project" value="UniProtKB-SubCell"/>
</dbReference>
<dbReference type="InterPro" id="IPR001163">
    <property type="entry name" value="Sm_dom_euk/arc"/>
</dbReference>
<organism evidence="9">
    <name type="scientific">Fagus sylvatica</name>
    <name type="common">Beechnut</name>
    <dbReference type="NCBI Taxonomy" id="28930"/>
    <lineage>
        <taxon>Eukaryota</taxon>
        <taxon>Viridiplantae</taxon>
        <taxon>Streptophyta</taxon>
        <taxon>Embryophyta</taxon>
        <taxon>Tracheophyta</taxon>
        <taxon>Spermatophyta</taxon>
        <taxon>Magnoliopsida</taxon>
        <taxon>eudicotyledons</taxon>
        <taxon>Gunneridae</taxon>
        <taxon>Pentapetalae</taxon>
        <taxon>rosids</taxon>
        <taxon>fabids</taxon>
        <taxon>Fagales</taxon>
        <taxon>Fagaceae</taxon>
        <taxon>Fagus</taxon>
    </lineage>
</organism>
<evidence type="ECO:0000256" key="6">
    <source>
        <dbReference type="ARBA" id="ARBA00058260"/>
    </source>
</evidence>
<dbReference type="InterPro" id="IPR047575">
    <property type="entry name" value="Sm"/>
</dbReference>
<dbReference type="PANTHER" id="PTHR15588">
    <property type="entry name" value="LSM1"/>
    <property type="match status" value="1"/>
</dbReference>
<dbReference type="InterPro" id="IPR034104">
    <property type="entry name" value="Lsm1"/>
</dbReference>
<comment type="subunit">
    <text evidence="7">Component of the heptameric LSM1-LSM7 complex that forms a seven-membered ring structure with a donut shape.</text>
</comment>
<dbReference type="GO" id="GO:0000290">
    <property type="term" value="P:deadenylation-dependent decapping of nuclear-transcribed mRNA"/>
    <property type="evidence" value="ECO:0007669"/>
    <property type="project" value="TreeGrafter"/>
</dbReference>
<feature type="domain" description="Sm" evidence="8">
    <location>
        <begin position="10"/>
        <end position="85"/>
    </location>
</feature>
<dbReference type="GO" id="GO:1990904">
    <property type="term" value="C:ribonucleoprotein complex"/>
    <property type="evidence" value="ECO:0007669"/>
    <property type="project" value="UniProtKB-KW"/>
</dbReference>
<comment type="similarity">
    <text evidence="1 7">Belongs to the snRNP Sm proteins family.</text>
</comment>
<evidence type="ECO:0000259" key="8">
    <source>
        <dbReference type="PROSITE" id="PS52002"/>
    </source>
</evidence>
<dbReference type="GO" id="GO:0003729">
    <property type="term" value="F:mRNA binding"/>
    <property type="evidence" value="ECO:0007669"/>
    <property type="project" value="TreeGrafter"/>
</dbReference>
<gene>
    <name evidence="7" type="primary">LSM1</name>
    <name evidence="9" type="ORF">FSB_LOCUS25986</name>
</gene>
<sequence length="129" mass="14770">MSWAGSADMYLCTSLANYLDKKVLLQLRDGRMLIGVLRSFDQFANAVLQGAYERIIVGNLYCDMRLGLYVVRGENILLTGELDLESEEVLPQHMTRVSEPEIKRAQKAEKEAAVLQRSIRKRFDFLDLE</sequence>
<dbReference type="AlphaFoldDB" id="A0A2N9GG30"/>
<dbReference type="GO" id="GO:0042538">
    <property type="term" value="P:hyperosmotic salinity response"/>
    <property type="evidence" value="ECO:0007669"/>
    <property type="project" value="UniProtKB-ARBA"/>
</dbReference>
<dbReference type="EMBL" id="OIVN01001833">
    <property type="protein sequence ID" value="SPC98104.1"/>
    <property type="molecule type" value="Genomic_DNA"/>
</dbReference>
<dbReference type="CDD" id="cd01728">
    <property type="entry name" value="LSm1"/>
    <property type="match status" value="1"/>
</dbReference>
<evidence type="ECO:0000256" key="3">
    <source>
        <dbReference type="ARBA" id="ARBA00022664"/>
    </source>
</evidence>
<evidence type="ECO:0000256" key="2">
    <source>
        <dbReference type="ARBA" id="ARBA00022490"/>
    </source>
</evidence>
<keyword evidence="2 7" id="KW-0963">Cytoplasm</keyword>
<dbReference type="Pfam" id="PF01423">
    <property type="entry name" value="LSM"/>
    <property type="match status" value="1"/>
</dbReference>